<evidence type="ECO:0000256" key="1">
    <source>
        <dbReference type="SAM" id="Phobius"/>
    </source>
</evidence>
<feature type="transmembrane region" description="Helical" evidence="1">
    <location>
        <begin position="156"/>
        <end position="172"/>
    </location>
</feature>
<keyword evidence="3" id="KW-0012">Acyltransferase</keyword>
<feature type="transmembrane region" description="Helical" evidence="1">
    <location>
        <begin position="50"/>
        <end position="69"/>
    </location>
</feature>
<reference evidence="4" key="1">
    <citation type="submission" date="2017-04" db="EMBL/GenBank/DDBJ databases">
        <title>Function of individual gut microbiota members based on whole genome sequencing of pure cultures obtained from chicken caecum.</title>
        <authorList>
            <person name="Medvecky M."/>
            <person name="Cejkova D."/>
            <person name="Polansky O."/>
            <person name="Karasova D."/>
            <person name="Kubasova T."/>
            <person name="Cizek A."/>
            <person name="Rychlik I."/>
        </authorList>
    </citation>
    <scope>NUCLEOTIDE SEQUENCE [LARGE SCALE GENOMIC DNA]</scope>
    <source>
        <strain evidence="4">An199</strain>
    </source>
</reference>
<feature type="transmembrane region" description="Helical" evidence="1">
    <location>
        <begin position="341"/>
        <end position="360"/>
    </location>
</feature>
<evidence type="ECO:0000313" key="3">
    <source>
        <dbReference type="EMBL" id="OUP19682.1"/>
    </source>
</evidence>
<sequence>MNIQNSYLTSKPHYEILDGLRGVAAAMVVAFHLLEAHSGGNHLNQIINHGYLAVDFFFMLSGFVIGYAYDDRWNRMSTGTFFKRRLIRLQPMVVMGSIVGAALFWFQDASCYPAMEGVSVGAVLLVMLLGCTLLPLPLKWDIRGWMEMHPLNGPAWSLYYEYIGNILYALFIRKFSKTALTVLVAIAACFTVHRCLTAPAGDIVGGWALNWEQQYVGLVRLMYPFFGGLLLSRLGWLIRTRKNAFWWCSLMIVVVLSVPRIGEEDGYWMNGLYEAFCIICIFPVIVSMGAGGRITGRRSAAVCKFLGDISYPVYITHYPLVYIYTAWAFNRRATLAEGLPYMLLTFVGAFALAYACLKLYDLPVRKWLTERFFKKEIKAVKTPGKAKQI</sequence>
<dbReference type="PANTHER" id="PTHR23028:SF134">
    <property type="entry name" value="PUTATIVE (AFU_ORTHOLOGUE AFUA_4G08520)-RELATED"/>
    <property type="match status" value="1"/>
</dbReference>
<evidence type="ECO:0000259" key="2">
    <source>
        <dbReference type="Pfam" id="PF01757"/>
    </source>
</evidence>
<comment type="caution">
    <text evidence="3">The sequence shown here is derived from an EMBL/GenBank/DDBJ whole genome shotgun (WGS) entry which is preliminary data.</text>
</comment>
<feature type="transmembrane region" description="Helical" evidence="1">
    <location>
        <begin position="311"/>
        <end position="329"/>
    </location>
</feature>
<organism evidence="3 4">
    <name type="scientific">Parabacteroides distasonis</name>
    <dbReference type="NCBI Taxonomy" id="823"/>
    <lineage>
        <taxon>Bacteria</taxon>
        <taxon>Pseudomonadati</taxon>
        <taxon>Bacteroidota</taxon>
        <taxon>Bacteroidia</taxon>
        <taxon>Bacteroidales</taxon>
        <taxon>Tannerellaceae</taxon>
        <taxon>Parabacteroides</taxon>
    </lineage>
</organism>
<dbReference type="Pfam" id="PF01757">
    <property type="entry name" value="Acyl_transf_3"/>
    <property type="match status" value="1"/>
</dbReference>
<feature type="domain" description="Acyltransferase 3" evidence="2">
    <location>
        <begin position="16"/>
        <end position="353"/>
    </location>
</feature>
<dbReference type="GO" id="GO:0016747">
    <property type="term" value="F:acyltransferase activity, transferring groups other than amino-acyl groups"/>
    <property type="evidence" value="ECO:0007669"/>
    <property type="project" value="InterPro"/>
</dbReference>
<protein>
    <submittedName>
        <fullName evidence="3">Acyltransferase</fullName>
    </submittedName>
</protein>
<dbReference type="PANTHER" id="PTHR23028">
    <property type="entry name" value="ACETYLTRANSFERASE"/>
    <property type="match status" value="1"/>
</dbReference>
<feature type="transmembrane region" description="Helical" evidence="1">
    <location>
        <begin position="89"/>
        <end position="106"/>
    </location>
</feature>
<feature type="transmembrane region" description="Helical" evidence="1">
    <location>
        <begin position="213"/>
        <end position="232"/>
    </location>
</feature>
<dbReference type="Proteomes" id="UP000195950">
    <property type="component" value="Unassembled WGS sequence"/>
</dbReference>
<dbReference type="InterPro" id="IPR050879">
    <property type="entry name" value="Acyltransferase_3"/>
</dbReference>
<feature type="transmembrane region" description="Helical" evidence="1">
    <location>
        <begin position="118"/>
        <end position="136"/>
    </location>
</feature>
<gene>
    <name evidence="3" type="ORF">B5F32_09220</name>
</gene>
<accession>A0A1Y4IS48</accession>
<keyword evidence="1" id="KW-1133">Transmembrane helix</keyword>
<name>A0A1Y4IS48_PARDI</name>
<keyword evidence="1" id="KW-0472">Membrane</keyword>
<feature type="transmembrane region" description="Helical" evidence="1">
    <location>
        <begin position="244"/>
        <end position="261"/>
    </location>
</feature>
<proteinExistence type="predicted"/>
<feature type="transmembrane region" description="Helical" evidence="1">
    <location>
        <begin position="267"/>
        <end position="290"/>
    </location>
</feature>
<keyword evidence="3" id="KW-0808">Transferase</keyword>
<dbReference type="InterPro" id="IPR002656">
    <property type="entry name" value="Acyl_transf_3_dom"/>
</dbReference>
<evidence type="ECO:0000313" key="4">
    <source>
        <dbReference type="Proteomes" id="UP000195950"/>
    </source>
</evidence>
<dbReference type="RefSeq" id="WP_087344123.1">
    <property type="nucleotide sequence ID" value="NZ_JAQMQD010000005.1"/>
</dbReference>
<dbReference type="AlphaFoldDB" id="A0A1Y4IS48"/>
<feature type="transmembrane region" description="Helical" evidence="1">
    <location>
        <begin position="179"/>
        <end position="201"/>
    </location>
</feature>
<keyword evidence="1" id="KW-0812">Transmembrane</keyword>
<dbReference type="EMBL" id="NFJX01000006">
    <property type="protein sequence ID" value="OUP19682.1"/>
    <property type="molecule type" value="Genomic_DNA"/>
</dbReference>